<feature type="region of interest" description="Disordered" evidence="1">
    <location>
        <begin position="68"/>
        <end position="233"/>
    </location>
</feature>
<feature type="compositionally biased region" description="Low complexity" evidence="1">
    <location>
        <begin position="286"/>
        <end position="299"/>
    </location>
</feature>
<feature type="compositionally biased region" description="Polar residues" evidence="1">
    <location>
        <begin position="1"/>
        <end position="10"/>
    </location>
</feature>
<dbReference type="AlphaFoldDB" id="A0A4Y7PZH3"/>
<feature type="compositionally biased region" description="Low complexity" evidence="1">
    <location>
        <begin position="68"/>
        <end position="85"/>
    </location>
</feature>
<feature type="region of interest" description="Disordered" evidence="1">
    <location>
        <begin position="1"/>
        <end position="37"/>
    </location>
</feature>
<dbReference type="VEuPathDB" id="FungiDB:BD410DRAFT_829689"/>
<dbReference type="EMBL" id="ML170188">
    <property type="protein sequence ID" value="TDL20436.1"/>
    <property type="molecule type" value="Genomic_DNA"/>
</dbReference>
<evidence type="ECO:0000256" key="1">
    <source>
        <dbReference type="SAM" id="MobiDB-lite"/>
    </source>
</evidence>
<feature type="compositionally biased region" description="Polar residues" evidence="1">
    <location>
        <begin position="134"/>
        <end position="173"/>
    </location>
</feature>
<accession>A0A4Y7PZH3</accession>
<proteinExistence type="predicted"/>
<feature type="region of interest" description="Disordered" evidence="1">
    <location>
        <begin position="275"/>
        <end position="299"/>
    </location>
</feature>
<name>A0A4Y7PZH3_9AGAM</name>
<sequence>MSKGLSTPTSRPRRLSIAELSRNLRSVSRDDDDEAQDTVATSLHLLTAKRETEFSPCLAAKASSASLSDLANGEASVSSSNLSLNAHEESRETSVKATFTGHKSESIKNSLPRLRNSKHPVPSARPVLHDRRMNSLQSCKRKTPTSADLSSKATDTSVLIQPSTTVELSSDSKSANEEKKEKPEGTDSDTVSATRDAGIPPPFAEAKLSSNLATGESPSTSSKLLSRSHEAPPHSHILSTLTVGDTPIAQSPLRHAAPTLSVPRRVLQSRRINIPCGSSSFRSQKSKTTSSPSFASKAKSPPILHLEQPSAKKLKVAAIPEPPVYFERQQAIDILAFIPMQHRAGLMNEYLWLWFTELSSLGLRGQFDEILEKEEFFLLKTRVPSIPSSELLVFKHSILCPSWVVYQRPPPETFREYGNCTTPSIVASIDMVKRRSSTSAFAIGHAGRRSMKP</sequence>
<feature type="compositionally biased region" description="Basic and acidic residues" evidence="1">
    <location>
        <begin position="174"/>
        <end position="185"/>
    </location>
</feature>
<evidence type="ECO:0000313" key="2">
    <source>
        <dbReference type="EMBL" id="TDL20436.1"/>
    </source>
</evidence>
<protein>
    <submittedName>
        <fullName evidence="2">Uncharacterized protein</fullName>
    </submittedName>
</protein>
<evidence type="ECO:0000313" key="3">
    <source>
        <dbReference type="Proteomes" id="UP000294933"/>
    </source>
</evidence>
<dbReference type="Proteomes" id="UP000294933">
    <property type="component" value="Unassembled WGS sequence"/>
</dbReference>
<reference evidence="2 3" key="1">
    <citation type="submission" date="2018-06" db="EMBL/GenBank/DDBJ databases">
        <title>A transcriptomic atlas of mushroom development highlights an independent origin of complex multicellularity.</title>
        <authorList>
            <consortium name="DOE Joint Genome Institute"/>
            <person name="Krizsan K."/>
            <person name="Almasi E."/>
            <person name="Merenyi Z."/>
            <person name="Sahu N."/>
            <person name="Viragh M."/>
            <person name="Koszo T."/>
            <person name="Mondo S."/>
            <person name="Kiss B."/>
            <person name="Balint B."/>
            <person name="Kues U."/>
            <person name="Barry K."/>
            <person name="Hegedus J.C."/>
            <person name="Henrissat B."/>
            <person name="Johnson J."/>
            <person name="Lipzen A."/>
            <person name="Ohm R."/>
            <person name="Nagy I."/>
            <person name="Pangilinan J."/>
            <person name="Yan J."/>
            <person name="Xiong Y."/>
            <person name="Grigoriev I.V."/>
            <person name="Hibbett D.S."/>
            <person name="Nagy L.G."/>
        </authorList>
    </citation>
    <scope>NUCLEOTIDE SEQUENCE [LARGE SCALE GENOMIC DNA]</scope>
    <source>
        <strain evidence="2 3">SZMC22713</strain>
    </source>
</reference>
<organism evidence="2 3">
    <name type="scientific">Rickenella mellea</name>
    <dbReference type="NCBI Taxonomy" id="50990"/>
    <lineage>
        <taxon>Eukaryota</taxon>
        <taxon>Fungi</taxon>
        <taxon>Dikarya</taxon>
        <taxon>Basidiomycota</taxon>
        <taxon>Agaricomycotina</taxon>
        <taxon>Agaricomycetes</taxon>
        <taxon>Hymenochaetales</taxon>
        <taxon>Rickenellaceae</taxon>
        <taxon>Rickenella</taxon>
    </lineage>
</organism>
<keyword evidence="3" id="KW-1185">Reference proteome</keyword>
<gene>
    <name evidence="2" type="ORF">BD410DRAFT_829689</name>
</gene>